<protein>
    <submittedName>
        <fullName evidence="2">Uncharacterized protein</fullName>
    </submittedName>
</protein>
<organism evidence="2 3">
    <name type="scientific">Candidatus Parvarchaeum acidiphilum ARMAN-4</name>
    <dbReference type="NCBI Taxonomy" id="662760"/>
    <lineage>
        <taxon>Archaea</taxon>
        <taxon>Candidatus Parvarchaeota</taxon>
        <taxon>Candidatus Parvarchaeum</taxon>
    </lineage>
</organism>
<sequence>MDATSTQIGQIPNNGSKKHKFAAIAAVIVLAVFLVFIFASYEGYVPFLKISAANNPYYSVANIQQLSSTVSKLQNSSTPFNLSYSLSLSLSAAAGPSVFSFNLPINGYIAHYTPYTKETASIGLGALLNDISRLSSSINVSSFPKFLDTVNLTLLSNISYGTFCIPFSMIASADNLSLSLLGSTVNDSNVNNDSLFCVSLKTDNLTDSISSALSNKSLANISNLSQFNNYIQVKYIKGESYNGNSCSLLDINTTSAFESKYNTSMGFSFCFSNVYGIPLDGNFVLNLTKDSSQIISLLNSSGNMASLPKFTNLIFSASLKSTFDSVPTSASILSILPKGSYTINKTSLSELISSFNPGLEPISNVPTPKALLSYVDSYIPGMVFAGNLSYNFTNNAELYFYLNKPNYGIAETFDYSPSYTNGSNVYSYFSYLPNIYNLTIDGQPAVGSNSTFGSDYSYIFYTINDGSIYSISASAPLNTSYLTQLNNTIIKMVKNLPLKYIK</sequence>
<reference evidence="2 3" key="1">
    <citation type="journal article" date="2010" name="Proc. Natl. Acad. Sci. U.S.A.">
        <title>Enigmatic, ultrasmall, uncultivated Archaea.</title>
        <authorList>
            <person name="Baker B.J."/>
            <person name="Comolli L.R."/>
            <person name="Dick G.J."/>
            <person name="Hauser L.J."/>
            <person name="Hyatt D."/>
            <person name="Dill B.D."/>
            <person name="Land M.L."/>
            <person name="Verberkmoes N.C."/>
            <person name="Hettich R.L."/>
            <person name="Banfield J.F."/>
        </authorList>
    </citation>
    <scope>NUCLEOTIDE SEQUENCE [LARGE SCALE GENOMIC DNA]</scope>
</reference>
<dbReference type="Proteomes" id="UP000009375">
    <property type="component" value="Unassembled WGS sequence"/>
</dbReference>
<keyword evidence="1" id="KW-0812">Transmembrane</keyword>
<name>D2EGF4_PARA4</name>
<dbReference type="EMBL" id="GG730074">
    <property type="protein sequence ID" value="EEZ92552.1"/>
    <property type="molecule type" value="Genomic_DNA"/>
</dbReference>
<feature type="transmembrane region" description="Helical" evidence="1">
    <location>
        <begin position="21"/>
        <end position="41"/>
    </location>
</feature>
<keyword evidence="1" id="KW-1133">Transmembrane helix</keyword>
<evidence type="ECO:0000313" key="2">
    <source>
        <dbReference type="EMBL" id="EEZ92552.1"/>
    </source>
</evidence>
<accession>D2EGF4</accession>
<keyword evidence="1" id="KW-0472">Membrane</keyword>
<evidence type="ECO:0000313" key="3">
    <source>
        <dbReference type="Proteomes" id="UP000009375"/>
    </source>
</evidence>
<gene>
    <name evidence="2" type="ORF">BJBARM4_0853</name>
</gene>
<evidence type="ECO:0000256" key="1">
    <source>
        <dbReference type="SAM" id="Phobius"/>
    </source>
</evidence>
<dbReference type="AlphaFoldDB" id="D2EGF4"/>
<proteinExistence type="predicted"/>